<protein>
    <submittedName>
        <fullName evidence="3">Protein of unassigned function</fullName>
    </submittedName>
</protein>
<dbReference type="eggNOG" id="ENOG5033BZI">
    <property type="taxonomic scope" value="Bacteria"/>
</dbReference>
<dbReference type="RefSeq" id="WP_043356002.1">
    <property type="nucleotide sequence ID" value="NZ_CP003811.1"/>
</dbReference>
<dbReference type="SMART" id="SM01324">
    <property type="entry name" value="YARHG"/>
    <property type="match status" value="1"/>
</dbReference>
<gene>
    <name evidence="3" type="ORF">MOC_0719</name>
</gene>
<evidence type="ECO:0000256" key="1">
    <source>
        <dbReference type="SAM" id="SignalP"/>
    </source>
</evidence>
<name>A0A089Q1L5_9HYPH</name>
<keyword evidence="4" id="KW-1185">Reference proteome</keyword>
<dbReference type="HOGENOM" id="CLU_182973_0_0_5"/>
<dbReference type="AlphaFoldDB" id="A0A089Q1L5"/>
<dbReference type="EMBL" id="CP003811">
    <property type="protein sequence ID" value="AIQ88474.1"/>
    <property type="molecule type" value="Genomic_DNA"/>
</dbReference>
<evidence type="ECO:0000313" key="3">
    <source>
        <dbReference type="EMBL" id="AIQ88474.1"/>
    </source>
</evidence>
<evidence type="ECO:0000259" key="2">
    <source>
        <dbReference type="SMART" id="SM01324"/>
    </source>
</evidence>
<proteinExistence type="predicted"/>
<feature type="signal peptide" evidence="1">
    <location>
        <begin position="1"/>
        <end position="19"/>
    </location>
</feature>
<evidence type="ECO:0000313" key="4">
    <source>
        <dbReference type="Proteomes" id="UP000029492"/>
    </source>
</evidence>
<feature type="chain" id="PRO_5001848977" evidence="1">
    <location>
        <begin position="20"/>
        <end position="86"/>
    </location>
</feature>
<dbReference type="KEGG" id="mor:MOC_0719"/>
<dbReference type="Pfam" id="PF13308">
    <property type="entry name" value="YARHG"/>
    <property type="match status" value="1"/>
</dbReference>
<dbReference type="GeneID" id="96604049"/>
<reference evidence="3 4" key="1">
    <citation type="journal article" date="2014" name="PLoS ONE">
        <title>Genome Information of Methylobacterium oryzae, a Plant-Probiotic Methylotroph in the Phyllosphere.</title>
        <authorList>
            <person name="Kwak M.J."/>
            <person name="Jeong H."/>
            <person name="Madhaiyan M."/>
            <person name="Lee Y."/>
            <person name="Sa T.M."/>
            <person name="Oh T.K."/>
            <person name="Kim J.F."/>
        </authorList>
    </citation>
    <scope>NUCLEOTIDE SEQUENCE [LARGE SCALE GENOMIC DNA]</scope>
    <source>
        <strain evidence="3 4">CBMB20</strain>
    </source>
</reference>
<feature type="domain" description="YARHG" evidence="2">
    <location>
        <begin position="6"/>
        <end position="80"/>
    </location>
</feature>
<sequence>MRAALYALILVAGSTNAMADDCAEAWYQRNLIYKQAGYCFSTPRAIRTFGNTDCRYDAMDRIPLSRQEQATVAELQAFERAHGCPR</sequence>
<dbReference type="Proteomes" id="UP000029492">
    <property type="component" value="Chromosome"/>
</dbReference>
<accession>A0A089Q1L5</accession>
<organism evidence="3 4">
    <name type="scientific">Methylobacterium oryzae CBMB20</name>
    <dbReference type="NCBI Taxonomy" id="693986"/>
    <lineage>
        <taxon>Bacteria</taxon>
        <taxon>Pseudomonadati</taxon>
        <taxon>Pseudomonadota</taxon>
        <taxon>Alphaproteobacteria</taxon>
        <taxon>Hyphomicrobiales</taxon>
        <taxon>Methylobacteriaceae</taxon>
        <taxon>Methylobacterium</taxon>
    </lineage>
</organism>
<dbReference type="InterPro" id="IPR025582">
    <property type="entry name" value="YARHG_dom"/>
</dbReference>
<keyword evidence="1" id="KW-0732">Signal</keyword>